<keyword evidence="5" id="KW-0547">Nucleotide-binding</keyword>
<evidence type="ECO:0000256" key="2">
    <source>
        <dbReference type="ARBA" id="ARBA00012438"/>
    </source>
</evidence>
<dbReference type="InterPro" id="IPR003594">
    <property type="entry name" value="HATPase_dom"/>
</dbReference>
<feature type="transmembrane region" description="Helical" evidence="9">
    <location>
        <begin position="260"/>
        <end position="282"/>
    </location>
</feature>
<accession>A0A9Q9I8D2</accession>
<dbReference type="GO" id="GO:0046983">
    <property type="term" value="F:protein dimerization activity"/>
    <property type="evidence" value="ECO:0007669"/>
    <property type="project" value="InterPro"/>
</dbReference>
<dbReference type="PANTHER" id="PTHR24421:SF10">
    <property type="entry name" value="NITRATE_NITRITE SENSOR PROTEIN NARQ"/>
    <property type="match status" value="1"/>
</dbReference>
<dbReference type="PANTHER" id="PTHR24421">
    <property type="entry name" value="NITRATE/NITRITE SENSOR PROTEIN NARX-RELATED"/>
    <property type="match status" value="1"/>
</dbReference>
<keyword evidence="3" id="KW-0597">Phosphoprotein</keyword>
<dbReference type="Proteomes" id="UP001058003">
    <property type="component" value="Chromosome"/>
</dbReference>
<evidence type="ECO:0000256" key="7">
    <source>
        <dbReference type="ARBA" id="ARBA00022840"/>
    </source>
</evidence>
<feature type="transmembrane region" description="Helical" evidence="9">
    <location>
        <begin position="154"/>
        <end position="172"/>
    </location>
</feature>
<keyword evidence="8" id="KW-0902">Two-component regulatory system</keyword>
<gene>
    <name evidence="11" type="ORF">Daura_33460</name>
</gene>
<feature type="transmembrane region" description="Helical" evidence="9">
    <location>
        <begin position="294"/>
        <end position="316"/>
    </location>
</feature>
<keyword evidence="9" id="KW-0812">Transmembrane</keyword>
<dbReference type="InterPro" id="IPR011712">
    <property type="entry name" value="Sig_transdc_His_kin_sub3_dim/P"/>
</dbReference>
<evidence type="ECO:0000313" key="12">
    <source>
        <dbReference type="Proteomes" id="UP001058003"/>
    </source>
</evidence>
<protein>
    <recommendedName>
        <fullName evidence="2">histidine kinase</fullName>
        <ecNumber evidence="2">2.7.13.3</ecNumber>
    </recommendedName>
</protein>
<feature type="transmembrane region" description="Helical" evidence="9">
    <location>
        <begin position="21"/>
        <end position="43"/>
    </location>
</feature>
<evidence type="ECO:0000259" key="10">
    <source>
        <dbReference type="SMART" id="SM00387"/>
    </source>
</evidence>
<dbReference type="EC" id="2.7.13.3" evidence="2"/>
<proteinExistence type="predicted"/>
<keyword evidence="6 11" id="KW-0418">Kinase</keyword>
<dbReference type="Gene3D" id="3.30.565.10">
    <property type="entry name" value="Histidine kinase-like ATPase, C-terminal domain"/>
    <property type="match status" value="1"/>
</dbReference>
<dbReference type="GO" id="GO:0000155">
    <property type="term" value="F:phosphorelay sensor kinase activity"/>
    <property type="evidence" value="ECO:0007669"/>
    <property type="project" value="InterPro"/>
</dbReference>
<feature type="transmembrane region" description="Helical" evidence="9">
    <location>
        <begin position="55"/>
        <end position="75"/>
    </location>
</feature>
<feature type="transmembrane region" description="Helical" evidence="9">
    <location>
        <begin position="203"/>
        <end position="223"/>
    </location>
</feature>
<dbReference type="CDD" id="cd16917">
    <property type="entry name" value="HATPase_UhpB-NarQ-NarX-like"/>
    <property type="match status" value="1"/>
</dbReference>
<evidence type="ECO:0000256" key="8">
    <source>
        <dbReference type="ARBA" id="ARBA00023012"/>
    </source>
</evidence>
<feature type="transmembrane region" description="Helical" evidence="9">
    <location>
        <begin position="235"/>
        <end position="254"/>
    </location>
</feature>
<dbReference type="AlphaFoldDB" id="A0A9Q9I8D2"/>
<feature type="transmembrane region" description="Helical" evidence="9">
    <location>
        <begin position="121"/>
        <end position="142"/>
    </location>
</feature>
<organism evidence="11 12">
    <name type="scientific">Dactylosporangium aurantiacum</name>
    <dbReference type="NCBI Taxonomy" id="35754"/>
    <lineage>
        <taxon>Bacteria</taxon>
        <taxon>Bacillati</taxon>
        <taxon>Actinomycetota</taxon>
        <taxon>Actinomycetes</taxon>
        <taxon>Micromonosporales</taxon>
        <taxon>Micromonosporaceae</taxon>
        <taxon>Dactylosporangium</taxon>
    </lineage>
</organism>
<sequence length="683" mass="72866">MAWTEPDVVPRPVRGEAALRALAWGLLTVTLAAVTVAVVTLVASGLPWRTLFPTYAVTNAWMALAFAPFGAVVALRRPSLAIGWLFAAYALCYGVSAAMLGLSLERYAAGSPDATSSALGWIGASIWTPAITLCLPLAILLFPDDRLPSRRWRLLVYGCAANTVVWPVAWALDPRQVPINFYVTEPPVVLHGRVGEAVNAVDTAANVSVSLAVLAALASMTIRRRRSTGRQRDQLSWLLWGIGVAVVLFAPTAANVQTVWSTMLLIGIIVLPAAAAVALLRYRLFDIDLVINRTFVYVALTASLIGGYLLVVQAVAAVLGRGLGSSLVATAVVATAFGPVRHWLQRRVDVLLYGLRNDPVHALSSVAASLEGPEGHELEAAVAAVRDSLRLPQVLVDVDGRRIGEDRGLGEPAGEIVLRYRGQPVGRMRYWARRGQASLTRGDHAALLLVAAPLAAAVHIDGLGADLRRSQQRLITARAEERQRLYRDLHDGLGPQLTAVALKADAAGNLVTDDPDAAGRLIDQTAAEARTAIGEVRRIAYDLRPADLEDVDLPTALAHEAARFTRRLDGHPLATTVDVPADMPRLDPAVEVAAYRITAEALTNAARHSTAASVTVRLSIDSVVRLDIVDDGTSVSASWPDGFGLTSMRRRAAELGGTFEARPTREGGRVAVTLPLALARASS</sequence>
<dbReference type="GO" id="GO:0016020">
    <property type="term" value="C:membrane"/>
    <property type="evidence" value="ECO:0007669"/>
    <property type="project" value="InterPro"/>
</dbReference>
<keyword evidence="9" id="KW-0472">Membrane</keyword>
<keyword evidence="7" id="KW-0067">ATP-binding</keyword>
<dbReference type="Pfam" id="PF02518">
    <property type="entry name" value="HATPase_c"/>
    <property type="match status" value="1"/>
</dbReference>
<reference evidence="11" key="1">
    <citation type="submission" date="2021-04" db="EMBL/GenBank/DDBJ databases">
        <title>Dactylosporangium aurantiacum NRRL B-8018 full assembly.</title>
        <authorList>
            <person name="Hartkoorn R.C."/>
            <person name="Beaudoing E."/>
            <person name="Hot D."/>
        </authorList>
    </citation>
    <scope>NUCLEOTIDE SEQUENCE</scope>
    <source>
        <strain evidence="11">NRRL B-8018</strain>
    </source>
</reference>
<dbReference type="SMART" id="SM00387">
    <property type="entry name" value="HATPase_c"/>
    <property type="match status" value="1"/>
</dbReference>
<dbReference type="SUPFAM" id="SSF55874">
    <property type="entry name" value="ATPase domain of HSP90 chaperone/DNA topoisomerase II/histidine kinase"/>
    <property type="match status" value="1"/>
</dbReference>
<feature type="domain" description="Histidine kinase/HSP90-like ATPase" evidence="10">
    <location>
        <begin position="589"/>
        <end position="678"/>
    </location>
</feature>
<evidence type="ECO:0000256" key="3">
    <source>
        <dbReference type="ARBA" id="ARBA00022553"/>
    </source>
</evidence>
<keyword evidence="4" id="KW-0808">Transferase</keyword>
<keyword evidence="12" id="KW-1185">Reference proteome</keyword>
<dbReference type="KEGG" id="daur:Daura_33460"/>
<keyword evidence="9" id="KW-1133">Transmembrane helix</keyword>
<dbReference type="InterPro" id="IPR036890">
    <property type="entry name" value="HATPase_C_sf"/>
</dbReference>
<evidence type="ECO:0000256" key="4">
    <source>
        <dbReference type="ARBA" id="ARBA00022679"/>
    </source>
</evidence>
<evidence type="ECO:0000256" key="6">
    <source>
        <dbReference type="ARBA" id="ARBA00022777"/>
    </source>
</evidence>
<evidence type="ECO:0000256" key="9">
    <source>
        <dbReference type="SAM" id="Phobius"/>
    </source>
</evidence>
<comment type="catalytic activity">
    <reaction evidence="1">
        <text>ATP + protein L-histidine = ADP + protein N-phospho-L-histidine.</text>
        <dbReference type="EC" id="2.7.13.3"/>
    </reaction>
</comment>
<dbReference type="Pfam" id="PF07730">
    <property type="entry name" value="HisKA_3"/>
    <property type="match status" value="1"/>
</dbReference>
<dbReference type="RefSeq" id="WP_162189788.1">
    <property type="nucleotide sequence ID" value="NZ_CP073767.1"/>
</dbReference>
<dbReference type="InterPro" id="IPR050482">
    <property type="entry name" value="Sensor_HK_TwoCompSys"/>
</dbReference>
<evidence type="ECO:0000313" key="11">
    <source>
        <dbReference type="EMBL" id="UWZ51629.1"/>
    </source>
</evidence>
<dbReference type="GO" id="GO:0005524">
    <property type="term" value="F:ATP binding"/>
    <property type="evidence" value="ECO:0007669"/>
    <property type="project" value="UniProtKB-KW"/>
</dbReference>
<name>A0A9Q9I8D2_9ACTN</name>
<dbReference type="EMBL" id="CP073767">
    <property type="protein sequence ID" value="UWZ51629.1"/>
    <property type="molecule type" value="Genomic_DNA"/>
</dbReference>
<evidence type="ECO:0000256" key="1">
    <source>
        <dbReference type="ARBA" id="ARBA00000085"/>
    </source>
</evidence>
<dbReference type="Gene3D" id="1.20.5.1930">
    <property type="match status" value="1"/>
</dbReference>
<evidence type="ECO:0000256" key="5">
    <source>
        <dbReference type="ARBA" id="ARBA00022741"/>
    </source>
</evidence>
<feature type="transmembrane region" description="Helical" evidence="9">
    <location>
        <begin position="82"/>
        <end position="101"/>
    </location>
</feature>